<dbReference type="NCBIfam" id="TIGR04393">
    <property type="entry name" value="rpt_T5SS_PEPC"/>
    <property type="match status" value="3"/>
</dbReference>
<accession>X1FAR3</accession>
<proteinExistence type="predicted"/>
<evidence type="ECO:0000313" key="1">
    <source>
        <dbReference type="EMBL" id="GAH17853.1"/>
    </source>
</evidence>
<reference evidence="1" key="1">
    <citation type="journal article" date="2014" name="Front. Microbiol.">
        <title>High frequency of phylogenetically diverse reductive dehalogenase-homologous genes in deep subseafloor sedimentary metagenomes.</title>
        <authorList>
            <person name="Kawai M."/>
            <person name="Futagami T."/>
            <person name="Toyoda A."/>
            <person name="Takaki Y."/>
            <person name="Nishi S."/>
            <person name="Hori S."/>
            <person name="Arai W."/>
            <person name="Tsubouchi T."/>
            <person name="Morono Y."/>
            <person name="Uchiyama I."/>
            <person name="Ito T."/>
            <person name="Fujiyama A."/>
            <person name="Inagaki F."/>
            <person name="Takami H."/>
        </authorList>
    </citation>
    <scope>NUCLEOTIDE SEQUENCE</scope>
    <source>
        <strain evidence="1">Expedition CK06-06</strain>
    </source>
</reference>
<name>X1FAR3_9ZZZZ</name>
<sequence>LGSGSLTIQNGGVVSNTDGFIGKKLGGSGTVTVDGSDPNGNASTWTNSGNLTVGDLGTGTLDIQNGGTVSNMEASIGDQSGGNGSVTVDGVASTWTSSGPLFVGLAGTGSLTIQNGGQVDVALTTTIGSLGTLSINGSGLTTGSFNNYDGGTFHFNDGTLTLNGGTFDQGTVDLNLDGPSVAELPTLNITGGANTANIINAVVGDNNRGALNILSGGSVSNSNGIIGNSFGAAGFVTVDGSGSKWTNSGPL</sequence>
<gene>
    <name evidence="1" type="ORF">S01H4_55263</name>
</gene>
<dbReference type="EMBL" id="BART01031876">
    <property type="protein sequence ID" value="GAH17853.1"/>
    <property type="molecule type" value="Genomic_DNA"/>
</dbReference>
<dbReference type="InterPro" id="IPR030895">
    <property type="entry name" value="T5SS_PEPC_rpt"/>
</dbReference>
<protein>
    <submittedName>
        <fullName evidence="1">Uncharacterized protein</fullName>
    </submittedName>
</protein>
<feature type="non-terminal residue" evidence="1">
    <location>
        <position position="1"/>
    </location>
</feature>
<organism evidence="1">
    <name type="scientific">marine sediment metagenome</name>
    <dbReference type="NCBI Taxonomy" id="412755"/>
    <lineage>
        <taxon>unclassified sequences</taxon>
        <taxon>metagenomes</taxon>
        <taxon>ecological metagenomes</taxon>
    </lineage>
</organism>
<feature type="non-terminal residue" evidence="1">
    <location>
        <position position="251"/>
    </location>
</feature>
<comment type="caution">
    <text evidence="1">The sequence shown here is derived from an EMBL/GenBank/DDBJ whole genome shotgun (WGS) entry which is preliminary data.</text>
</comment>
<dbReference type="AlphaFoldDB" id="X1FAR3"/>